<accession>A0A1G9JS52</accession>
<proteinExistence type="predicted"/>
<gene>
    <name evidence="2" type="ORF">SAMN05661010_01601</name>
</gene>
<dbReference type="InterPro" id="IPR013096">
    <property type="entry name" value="Cupin_2"/>
</dbReference>
<evidence type="ECO:0000313" key="2">
    <source>
        <dbReference type="EMBL" id="SDL40357.1"/>
    </source>
</evidence>
<evidence type="ECO:0000259" key="1">
    <source>
        <dbReference type="Pfam" id="PF07883"/>
    </source>
</evidence>
<dbReference type="OrthoDB" id="9791759at2"/>
<dbReference type="EMBL" id="FNGI01000003">
    <property type="protein sequence ID" value="SDL40357.1"/>
    <property type="molecule type" value="Genomic_DNA"/>
</dbReference>
<dbReference type="RefSeq" id="WP_089727321.1">
    <property type="nucleotide sequence ID" value="NZ_FNGI01000003.1"/>
</dbReference>
<dbReference type="InterPro" id="IPR014500">
    <property type="entry name" value="UCP019307_cupin"/>
</dbReference>
<dbReference type="SUPFAM" id="SSF51182">
    <property type="entry name" value="RmlC-like cupins"/>
    <property type="match status" value="1"/>
</dbReference>
<dbReference type="PANTHER" id="PTHR36448">
    <property type="entry name" value="BLR7373 PROTEIN"/>
    <property type="match status" value="1"/>
</dbReference>
<dbReference type="PIRSF" id="PIRSF019307">
    <property type="entry name" value="UCP019307"/>
    <property type="match status" value="1"/>
</dbReference>
<feature type="domain" description="Cupin type-2" evidence="1">
    <location>
        <begin position="77"/>
        <end position="132"/>
    </location>
</feature>
<dbReference type="InterPro" id="IPR014710">
    <property type="entry name" value="RmlC-like_jellyroll"/>
</dbReference>
<evidence type="ECO:0000313" key="3">
    <source>
        <dbReference type="Proteomes" id="UP000198654"/>
    </source>
</evidence>
<dbReference type="Proteomes" id="UP000198654">
    <property type="component" value="Unassembled WGS sequence"/>
</dbReference>
<sequence length="184" mass="19825">MDDTLATLGLGSSEGGSVVPEQLTFDDDGRIPNTRLATLLFRSGGLEAGLDRESVAQCFERLFSAYDWPPSWRGGVYDYHHYHSTAHEAFGALSGWGKLRLGGEAGRDVEIRAGDALILPAGTGHCCLAASDDFLLLAAYPIDQPTLDLIRADPAEHDAAVARIAQLSQPERDPLGGAMSRWWS</sequence>
<reference evidence="2 3" key="1">
    <citation type="submission" date="2016-10" db="EMBL/GenBank/DDBJ databases">
        <authorList>
            <person name="de Groot N.N."/>
        </authorList>
    </citation>
    <scope>NUCLEOTIDE SEQUENCE [LARGE SCALE GENOMIC DNA]</scope>
    <source>
        <strain evidence="2 3">DSM 14789</strain>
    </source>
</reference>
<dbReference type="CDD" id="cd02219">
    <property type="entry name" value="cupin_YjlB-like"/>
    <property type="match status" value="1"/>
</dbReference>
<dbReference type="AlphaFoldDB" id="A0A1G9JS52"/>
<dbReference type="Pfam" id="PF07883">
    <property type="entry name" value="Cupin_2"/>
    <property type="match status" value="1"/>
</dbReference>
<name>A0A1G9JS52_9GAMM</name>
<organism evidence="2 3">
    <name type="scientific">Modicisalibacter muralis</name>
    <dbReference type="NCBI Taxonomy" id="119000"/>
    <lineage>
        <taxon>Bacteria</taxon>
        <taxon>Pseudomonadati</taxon>
        <taxon>Pseudomonadota</taxon>
        <taxon>Gammaproteobacteria</taxon>
        <taxon>Oceanospirillales</taxon>
        <taxon>Halomonadaceae</taxon>
        <taxon>Modicisalibacter</taxon>
    </lineage>
</organism>
<dbReference type="STRING" id="119000.SAMN05661010_01601"/>
<keyword evidence="3" id="KW-1185">Reference proteome</keyword>
<dbReference type="InterPro" id="IPR047121">
    <property type="entry name" value="YjiB-like"/>
</dbReference>
<dbReference type="InterPro" id="IPR011051">
    <property type="entry name" value="RmlC_Cupin_sf"/>
</dbReference>
<protein>
    <submittedName>
        <fullName evidence="2">Uncharacterized protein YjlB</fullName>
    </submittedName>
</protein>
<dbReference type="PANTHER" id="PTHR36448:SF2">
    <property type="entry name" value="CUPIN TYPE-1 DOMAIN-CONTAINING PROTEIN"/>
    <property type="match status" value="1"/>
</dbReference>
<dbReference type="Gene3D" id="2.60.120.10">
    <property type="entry name" value="Jelly Rolls"/>
    <property type="match status" value="1"/>
</dbReference>